<protein>
    <submittedName>
        <fullName evidence="1">DUF6078 family protein</fullName>
    </submittedName>
</protein>
<gene>
    <name evidence="1" type="ORF">PQG99_02770</name>
</gene>
<dbReference type="Proteomes" id="UP001213431">
    <property type="component" value="Unassembled WGS sequence"/>
</dbReference>
<dbReference type="EMBL" id="JAQPYW010000031">
    <property type="protein sequence ID" value="MDC7156810.1"/>
    <property type="molecule type" value="Genomic_DNA"/>
</dbReference>
<sequence length="144" mass="17058">MENDFDYKLVPSGFVHCFNSQCPKADGCLRQVAARYSAHADRHVRIVNPAYFPVGDAACPDFKSAKKVRIAWGITNLLEKVPYRTARHLRKIMIFHLTKTLYYRYYRKEYGIPPEAQLYIRKLFRQHGVEEEPVFDSYTEEYEW</sequence>
<keyword evidence="2" id="KW-1185">Reference proteome</keyword>
<evidence type="ECO:0000313" key="2">
    <source>
        <dbReference type="Proteomes" id="UP001213431"/>
    </source>
</evidence>
<accession>A0ACC6D061</accession>
<reference evidence="1" key="1">
    <citation type="submission" date="2023-01" db="EMBL/GenBank/DDBJ databases">
        <title>Exploring GABA producing Bacteroides strains toward improving mental health.</title>
        <authorList>
            <person name="Yousuf B."/>
            <person name="Bouhlel N.E."/>
            <person name="Mottawea W."/>
            <person name="Hammami R."/>
        </authorList>
    </citation>
    <scope>NUCLEOTIDE SEQUENCE</scope>
    <source>
        <strain evidence="1">UO.H1049</strain>
    </source>
</reference>
<name>A0ACC6D061_9BACT</name>
<evidence type="ECO:0000313" key="1">
    <source>
        <dbReference type="EMBL" id="MDC7156810.1"/>
    </source>
</evidence>
<comment type="caution">
    <text evidence="1">The sequence shown here is derived from an EMBL/GenBank/DDBJ whole genome shotgun (WGS) entry which is preliminary data.</text>
</comment>
<organism evidence="1 2">
    <name type="scientific">Parabacteroides johnsonii</name>
    <dbReference type="NCBI Taxonomy" id="387661"/>
    <lineage>
        <taxon>Bacteria</taxon>
        <taxon>Pseudomonadati</taxon>
        <taxon>Bacteroidota</taxon>
        <taxon>Bacteroidia</taxon>
        <taxon>Bacteroidales</taxon>
        <taxon>Tannerellaceae</taxon>
        <taxon>Parabacteroides</taxon>
    </lineage>
</organism>
<proteinExistence type="predicted"/>